<feature type="compositionally biased region" description="Acidic residues" evidence="2">
    <location>
        <begin position="264"/>
        <end position="277"/>
    </location>
</feature>
<dbReference type="EMBL" id="SRSC01000001">
    <property type="protein sequence ID" value="TGU74188.1"/>
    <property type="molecule type" value="Genomic_DNA"/>
</dbReference>
<feature type="signal peptide" evidence="3">
    <location>
        <begin position="1"/>
        <end position="20"/>
    </location>
</feature>
<sequence length="277" mass="30986">MKRMSAAVAVLLLATLPAFAADKPAPAYADMPQMKDAVPGSPGYIMKGSMRREMTRTPEHLLMMAYHRNVANFAQMLYATADAGAPVAPQLARVAVAEMRRSVEEMEKYRAGMQFPPQRQKMMEQHLIEVKMHLRALEDLVRADRIDAAQVKSHLEPLMAGYRQAGCGLMPGRSPQGMGPRGGAPGMHGMMMERMLDRAKEQDEDLEELLQELDQAPADKKLDLVVETVRRMAQQRAEMTEEMERNHEEMMRMLPSAPPSMQGSDDEEDSGGEEDED</sequence>
<evidence type="ECO:0000256" key="3">
    <source>
        <dbReference type="SAM" id="SignalP"/>
    </source>
</evidence>
<keyword evidence="5" id="KW-1185">Reference proteome</keyword>
<comment type="caution">
    <text evidence="4">The sequence shown here is derived from an EMBL/GenBank/DDBJ whole genome shotgun (WGS) entry which is preliminary data.</text>
</comment>
<dbReference type="Proteomes" id="UP000306416">
    <property type="component" value="Unassembled WGS sequence"/>
</dbReference>
<proteinExistence type="predicted"/>
<keyword evidence="1" id="KW-0175">Coiled coil</keyword>
<evidence type="ECO:0000313" key="5">
    <source>
        <dbReference type="Proteomes" id="UP000306416"/>
    </source>
</evidence>
<evidence type="ECO:0000256" key="1">
    <source>
        <dbReference type="SAM" id="Coils"/>
    </source>
</evidence>
<feature type="region of interest" description="Disordered" evidence="2">
    <location>
        <begin position="252"/>
        <end position="277"/>
    </location>
</feature>
<evidence type="ECO:0008006" key="6">
    <source>
        <dbReference type="Google" id="ProtNLM"/>
    </source>
</evidence>
<feature type="coiled-coil region" evidence="1">
    <location>
        <begin position="192"/>
        <end position="249"/>
    </location>
</feature>
<keyword evidence="3" id="KW-0732">Signal</keyword>
<feature type="chain" id="PRO_5020649906" description="DUF305 domain-containing protein" evidence="3">
    <location>
        <begin position="21"/>
        <end position="277"/>
    </location>
</feature>
<dbReference type="AlphaFoldDB" id="A0A4S1CKD1"/>
<evidence type="ECO:0000256" key="2">
    <source>
        <dbReference type="SAM" id="MobiDB-lite"/>
    </source>
</evidence>
<accession>A0A4S1CKD1</accession>
<protein>
    <recommendedName>
        <fullName evidence="6">DUF305 domain-containing protein</fullName>
    </recommendedName>
</protein>
<gene>
    <name evidence="4" type="ORF">E4633_01595</name>
</gene>
<reference evidence="4 5" key="1">
    <citation type="submission" date="2019-04" db="EMBL/GenBank/DDBJ databases">
        <title>Geobacter oryzae sp. nov., ferric-reducing bacteria isolated from paddy soil.</title>
        <authorList>
            <person name="Xu Z."/>
            <person name="Masuda Y."/>
            <person name="Itoh H."/>
            <person name="Senoo K."/>
        </authorList>
    </citation>
    <scope>NUCLEOTIDE SEQUENCE [LARGE SCALE GENOMIC DNA]</scope>
    <source>
        <strain evidence="4 5">Red111</strain>
    </source>
</reference>
<organism evidence="4 5">
    <name type="scientific">Geomonas terrae</name>
    <dbReference type="NCBI Taxonomy" id="2562681"/>
    <lineage>
        <taxon>Bacteria</taxon>
        <taxon>Pseudomonadati</taxon>
        <taxon>Thermodesulfobacteriota</taxon>
        <taxon>Desulfuromonadia</taxon>
        <taxon>Geobacterales</taxon>
        <taxon>Geobacteraceae</taxon>
        <taxon>Geomonas</taxon>
    </lineage>
</organism>
<evidence type="ECO:0000313" key="4">
    <source>
        <dbReference type="EMBL" id="TGU74188.1"/>
    </source>
</evidence>
<name>A0A4S1CKD1_9BACT</name>